<dbReference type="OrthoDB" id="5421848at2"/>
<comment type="caution">
    <text evidence="1">The sequence shown here is derived from an EMBL/GenBank/DDBJ whole genome shotgun (WGS) entry which is preliminary data.</text>
</comment>
<keyword evidence="2" id="KW-1185">Reference proteome</keyword>
<protein>
    <recommendedName>
        <fullName evidence="3">Protein kinase domain-containing protein</fullName>
    </recommendedName>
</protein>
<dbReference type="EMBL" id="NQVN01000023">
    <property type="protein sequence ID" value="PIO96941.1"/>
    <property type="molecule type" value="Genomic_DNA"/>
</dbReference>
<dbReference type="Pfam" id="PF10707">
    <property type="entry name" value="YrbL-PhoP_reg"/>
    <property type="match status" value="1"/>
</dbReference>
<gene>
    <name evidence="1" type="ORF">CJ014_22635</name>
</gene>
<accession>A0A2G9WQE4</accession>
<sequence>MAELFFARRRWREHRCPNPERSCNPWWLSRLREQAALVDCDGVCHNPARIQGSRGPSKRIHIDRDIEVSSIANLTRRVERRAPADGPVRLAGLIPMSRGTFRACHVDPRDAGRCIKVMLDGGERHRRGIVDRLLGMRDRHPNLREWDEYRRLRARGVPLDRYFPVIHGIVDTDRGPGLVVDLLRGSDGSPPVSVLEYMNGNRPEGLDPEAVLTEFSLFAAFCINYGIFASCDEPGNVGLLRDGDGYRFVSYDLKLRRNKEFIPISTLLPAVRRRKVARRFAATLRHVAGKLGLEWRPGLERLRGLEQRLARTAL</sequence>
<dbReference type="Proteomes" id="UP000231070">
    <property type="component" value="Unassembled WGS sequence"/>
</dbReference>
<evidence type="ECO:0008006" key="3">
    <source>
        <dbReference type="Google" id="ProtNLM"/>
    </source>
</evidence>
<name>A0A2G9WQE4_9HYPH</name>
<dbReference type="InterPro" id="IPR019647">
    <property type="entry name" value="PhoP_reg_network_YrbL"/>
</dbReference>
<evidence type="ECO:0000313" key="2">
    <source>
        <dbReference type="Proteomes" id="UP000231070"/>
    </source>
</evidence>
<proteinExistence type="predicted"/>
<evidence type="ECO:0000313" key="1">
    <source>
        <dbReference type="EMBL" id="PIO96941.1"/>
    </source>
</evidence>
<reference evidence="1 2" key="1">
    <citation type="submission" date="2017-08" db="EMBL/GenBank/DDBJ databases">
        <title>Pleomorphomonas carboxidotrophicus sp. nov., a new mesophilic hydrogenogenic carboxidotroph.</title>
        <authorList>
            <person name="Esquivel-Elizondo S."/>
            <person name="Krajmalnik-Brown R."/>
            <person name="Maldonado J."/>
        </authorList>
    </citation>
    <scope>NUCLEOTIDE SEQUENCE [LARGE SCALE GENOMIC DNA]</scope>
    <source>
        <strain evidence="1 2">SVCO-16</strain>
    </source>
</reference>
<organism evidence="1 2">
    <name type="scientific">Pleomorphomonas carboxyditropha</name>
    <dbReference type="NCBI Taxonomy" id="2023338"/>
    <lineage>
        <taxon>Bacteria</taxon>
        <taxon>Pseudomonadati</taxon>
        <taxon>Pseudomonadota</taxon>
        <taxon>Alphaproteobacteria</taxon>
        <taxon>Hyphomicrobiales</taxon>
        <taxon>Pleomorphomonadaceae</taxon>
        <taxon>Pleomorphomonas</taxon>
    </lineage>
</organism>
<dbReference type="AlphaFoldDB" id="A0A2G9WQE4"/>